<gene>
    <name evidence="1" type="primary">KBTBD13</name>
    <name evidence="1" type="ORF">GBF38_020147</name>
</gene>
<dbReference type="Proteomes" id="UP000805704">
    <property type="component" value="Chromosome 12"/>
</dbReference>
<reference evidence="1" key="1">
    <citation type="submission" date="2020-04" db="EMBL/GenBank/DDBJ databases">
        <title>A chromosome-scale assembly and high-density genetic map of the yellow drum (Nibea albiflora) genome.</title>
        <authorList>
            <person name="Xu D."/>
            <person name="Zhang W."/>
            <person name="Chen R."/>
            <person name="Tan P."/>
            <person name="Wang L."/>
            <person name="Song H."/>
            <person name="Tian L."/>
            <person name="Zhu Q."/>
            <person name="Wang B."/>
        </authorList>
    </citation>
    <scope>NUCLEOTIDE SEQUENCE</scope>
    <source>
        <strain evidence="1">ZJHYS-2018</strain>
    </source>
</reference>
<evidence type="ECO:0000313" key="2">
    <source>
        <dbReference type="Proteomes" id="UP000805704"/>
    </source>
</evidence>
<protein>
    <submittedName>
        <fullName evidence="1">Kelch repeat and BTB domain-containing protein 13</fullName>
    </submittedName>
</protein>
<organism evidence="1 2">
    <name type="scientific">Nibea albiflora</name>
    <name type="common">Yellow drum</name>
    <name type="synonym">Corvina albiflora</name>
    <dbReference type="NCBI Taxonomy" id="240163"/>
    <lineage>
        <taxon>Eukaryota</taxon>
        <taxon>Metazoa</taxon>
        <taxon>Chordata</taxon>
        <taxon>Craniata</taxon>
        <taxon>Vertebrata</taxon>
        <taxon>Euteleostomi</taxon>
        <taxon>Actinopterygii</taxon>
        <taxon>Neopterygii</taxon>
        <taxon>Teleostei</taxon>
        <taxon>Neoteleostei</taxon>
        <taxon>Acanthomorphata</taxon>
        <taxon>Eupercaria</taxon>
        <taxon>Sciaenidae</taxon>
        <taxon>Nibea</taxon>
    </lineage>
</organism>
<comment type="caution">
    <text evidence="1">The sequence shown here is derived from an EMBL/GenBank/DDBJ whole genome shotgun (WGS) entry which is preliminary data.</text>
</comment>
<keyword evidence="2" id="KW-1185">Reference proteome</keyword>
<evidence type="ECO:0000313" key="1">
    <source>
        <dbReference type="EMBL" id="KAG8012405.1"/>
    </source>
</evidence>
<accession>A0ACB7FED7</accession>
<dbReference type="EMBL" id="CM024800">
    <property type="protein sequence ID" value="KAG8012405.1"/>
    <property type="molecule type" value="Genomic_DNA"/>
</dbReference>
<name>A0ACB7FED7_NIBAL</name>
<sequence>METTEIYEYVPKKDEWQLISTLIRHQSYGHCMVGHRDNLYVMRNGPSDDFLRCLMDCYNLSSGQWSSLPGHFANSKGSLFTAVVRGDSVLTLNRSMTLEYAIDGKTWKPKRQMKGFPRSGSMWTFLLQLPDTLILQ</sequence>
<proteinExistence type="predicted"/>